<organism evidence="1">
    <name type="scientific">Arundo donax</name>
    <name type="common">Giant reed</name>
    <name type="synonym">Donax arundinaceus</name>
    <dbReference type="NCBI Taxonomy" id="35708"/>
    <lineage>
        <taxon>Eukaryota</taxon>
        <taxon>Viridiplantae</taxon>
        <taxon>Streptophyta</taxon>
        <taxon>Embryophyta</taxon>
        <taxon>Tracheophyta</taxon>
        <taxon>Spermatophyta</taxon>
        <taxon>Magnoliopsida</taxon>
        <taxon>Liliopsida</taxon>
        <taxon>Poales</taxon>
        <taxon>Poaceae</taxon>
        <taxon>PACMAD clade</taxon>
        <taxon>Arundinoideae</taxon>
        <taxon>Arundineae</taxon>
        <taxon>Arundo</taxon>
    </lineage>
</organism>
<evidence type="ECO:0000313" key="1">
    <source>
        <dbReference type="EMBL" id="JAE18503.1"/>
    </source>
</evidence>
<protein>
    <submittedName>
        <fullName evidence="1">Uncharacterized protein</fullName>
    </submittedName>
</protein>
<proteinExistence type="predicted"/>
<dbReference type="EMBL" id="GBRH01179393">
    <property type="protein sequence ID" value="JAE18503.1"/>
    <property type="molecule type" value="Transcribed_RNA"/>
</dbReference>
<sequence>MLEVTTVSQEFMIGVDFSDVYKNYELYRRNKDT</sequence>
<reference evidence="1" key="2">
    <citation type="journal article" date="2015" name="Data Brief">
        <title>Shoot transcriptome of the giant reed, Arundo donax.</title>
        <authorList>
            <person name="Barrero R.A."/>
            <person name="Guerrero F.D."/>
            <person name="Moolhuijzen P."/>
            <person name="Goolsby J.A."/>
            <person name="Tidwell J."/>
            <person name="Bellgard S.E."/>
            <person name="Bellgard M.I."/>
        </authorList>
    </citation>
    <scope>NUCLEOTIDE SEQUENCE</scope>
    <source>
        <tissue evidence="1">Shoot tissue taken approximately 20 cm above the soil surface</tissue>
    </source>
</reference>
<dbReference type="AlphaFoldDB" id="A0A0A9GCX2"/>
<name>A0A0A9GCX2_ARUDO</name>
<reference evidence="1" key="1">
    <citation type="submission" date="2014-09" db="EMBL/GenBank/DDBJ databases">
        <authorList>
            <person name="Magalhaes I.L.F."/>
            <person name="Oliveira U."/>
            <person name="Santos F.R."/>
            <person name="Vidigal T.H.D.A."/>
            <person name="Brescovit A.D."/>
            <person name="Santos A.J."/>
        </authorList>
    </citation>
    <scope>NUCLEOTIDE SEQUENCE</scope>
    <source>
        <tissue evidence="1">Shoot tissue taken approximately 20 cm above the soil surface</tissue>
    </source>
</reference>
<accession>A0A0A9GCX2</accession>